<gene>
    <name evidence="2" type="ORF">C1I92_18065</name>
</gene>
<dbReference type="Gene3D" id="3.30.1460.30">
    <property type="entry name" value="YgaC/TfoX-N like chaperone"/>
    <property type="match status" value="1"/>
</dbReference>
<keyword evidence="2" id="KW-0808">Transferase</keyword>
<dbReference type="GO" id="GO:0008168">
    <property type="term" value="F:methyltransferase activity"/>
    <property type="evidence" value="ECO:0007669"/>
    <property type="project" value="UniProtKB-KW"/>
</dbReference>
<dbReference type="Pfam" id="PF04993">
    <property type="entry name" value="TfoX_N"/>
    <property type="match status" value="1"/>
</dbReference>
<evidence type="ECO:0000313" key="3">
    <source>
        <dbReference type="Proteomes" id="UP000248764"/>
    </source>
</evidence>
<dbReference type="SUPFAM" id="SSF159894">
    <property type="entry name" value="YgaC/TfoX-N like"/>
    <property type="match status" value="1"/>
</dbReference>
<sequence>MAFDEGLATRIRDLLADRLDVAEKRMFGGLAFLVNGHLACGVRHDELMVRLPAEEHEAALGEAGAKPFDMTGRPMKGWVVIDAAALAEDDDLRRWVGRGVAFAGELPPK</sequence>
<dbReference type="InterPro" id="IPR007076">
    <property type="entry name" value="TfoX_N"/>
</dbReference>
<dbReference type="EMBL" id="POTW01000044">
    <property type="protein sequence ID" value="PZF82116.1"/>
    <property type="molecule type" value="Genomic_DNA"/>
</dbReference>
<dbReference type="Proteomes" id="UP000248764">
    <property type="component" value="Unassembled WGS sequence"/>
</dbReference>
<dbReference type="AlphaFoldDB" id="A0A2W2C8L5"/>
<comment type="caution">
    <text evidence="2">The sequence shown here is derived from an EMBL/GenBank/DDBJ whole genome shotgun (WGS) entry which is preliminary data.</text>
</comment>
<protein>
    <submittedName>
        <fullName evidence="2">RNA methyltransferase</fullName>
    </submittedName>
</protein>
<keyword evidence="3" id="KW-1185">Reference proteome</keyword>
<name>A0A2W2C8L5_9ACTN</name>
<evidence type="ECO:0000259" key="1">
    <source>
        <dbReference type="Pfam" id="PF04993"/>
    </source>
</evidence>
<keyword evidence="2" id="KW-0489">Methyltransferase</keyword>
<feature type="domain" description="TfoX N-terminal" evidence="1">
    <location>
        <begin position="13"/>
        <end position="103"/>
    </location>
</feature>
<evidence type="ECO:0000313" key="2">
    <source>
        <dbReference type="EMBL" id="PZF82116.1"/>
    </source>
</evidence>
<accession>A0A2W2C8L5</accession>
<organism evidence="2 3">
    <name type="scientific">Jiangella anatolica</name>
    <dbReference type="NCBI Taxonomy" id="2670374"/>
    <lineage>
        <taxon>Bacteria</taxon>
        <taxon>Bacillati</taxon>
        <taxon>Actinomycetota</taxon>
        <taxon>Actinomycetes</taxon>
        <taxon>Jiangellales</taxon>
        <taxon>Jiangellaceae</taxon>
        <taxon>Jiangella</taxon>
    </lineage>
</organism>
<reference evidence="2 3" key="1">
    <citation type="submission" date="2018-01" db="EMBL/GenBank/DDBJ databases">
        <title>Draft genome sequence of Jiangella sp. GTF31.</title>
        <authorList>
            <person name="Sahin N."/>
            <person name="Ay H."/>
            <person name="Saygin H."/>
        </authorList>
    </citation>
    <scope>NUCLEOTIDE SEQUENCE [LARGE SCALE GENOMIC DNA]</scope>
    <source>
        <strain evidence="2 3">GTF31</strain>
    </source>
</reference>
<dbReference type="GO" id="GO:0032259">
    <property type="term" value="P:methylation"/>
    <property type="evidence" value="ECO:0007669"/>
    <property type="project" value="UniProtKB-KW"/>
</dbReference>
<dbReference type="RefSeq" id="WP_111256045.1">
    <property type="nucleotide sequence ID" value="NZ_POTW01000044.1"/>
</dbReference>
<proteinExistence type="predicted"/>